<comment type="caution">
    <text evidence="2">The sequence shown here is derived from an EMBL/GenBank/DDBJ whole genome shotgun (WGS) entry which is preliminary data.</text>
</comment>
<keyword evidence="1" id="KW-0812">Transmembrane</keyword>
<keyword evidence="1" id="KW-1133">Transmembrane helix</keyword>
<evidence type="ECO:0000256" key="1">
    <source>
        <dbReference type="SAM" id="Phobius"/>
    </source>
</evidence>
<keyword evidence="1" id="KW-0472">Membrane</keyword>
<feature type="transmembrane region" description="Helical" evidence="1">
    <location>
        <begin position="136"/>
        <end position="156"/>
    </location>
</feature>
<dbReference type="EMBL" id="JAESWC010000002">
    <property type="protein sequence ID" value="MBL4935672.1"/>
    <property type="molecule type" value="Genomic_DNA"/>
</dbReference>
<accession>A0ABS1T8L3</accession>
<evidence type="ECO:0000313" key="3">
    <source>
        <dbReference type="Proteomes" id="UP000632377"/>
    </source>
</evidence>
<keyword evidence="3" id="KW-1185">Reference proteome</keyword>
<sequence length="179" mass="21358">MINAMDEDIIELNIAVKNTEEIFQQFGYSSISENTISKDFEEYILNSIKNYPLEEKLKLIIHIQKKDQRELDNLDNYIHKHFSNKLSDIELNLKQQFKEWKINMTIGILFLVLCLVLVQVLEAFQHINFMKIIKEGLIIIGWVALWEPVTFILFSWRNLKRDRLYYKKLCSIPISVVEY</sequence>
<name>A0ABS1T8L3_9CLOT</name>
<dbReference type="RefSeq" id="WP_202748265.1">
    <property type="nucleotide sequence ID" value="NZ_JAESWC010000002.1"/>
</dbReference>
<reference evidence="2 3" key="1">
    <citation type="submission" date="2021-01" db="EMBL/GenBank/DDBJ databases">
        <title>Genome public.</title>
        <authorList>
            <person name="Liu C."/>
            <person name="Sun Q."/>
        </authorList>
    </citation>
    <scope>NUCLEOTIDE SEQUENCE [LARGE SCALE GENOMIC DNA]</scope>
    <source>
        <strain evidence="2 3">YIM B02515</strain>
    </source>
</reference>
<proteinExistence type="predicted"/>
<dbReference type="Proteomes" id="UP000632377">
    <property type="component" value="Unassembled WGS sequence"/>
</dbReference>
<evidence type="ECO:0000313" key="2">
    <source>
        <dbReference type="EMBL" id="MBL4935672.1"/>
    </source>
</evidence>
<gene>
    <name evidence="2" type="ORF">JK636_07860</name>
</gene>
<feature type="transmembrane region" description="Helical" evidence="1">
    <location>
        <begin position="102"/>
        <end position="124"/>
    </location>
</feature>
<protein>
    <submittedName>
        <fullName evidence="2">Uncharacterized protein</fullName>
    </submittedName>
</protein>
<organism evidence="2 3">
    <name type="scientific">Clostridium rhizosphaerae</name>
    <dbReference type="NCBI Taxonomy" id="2803861"/>
    <lineage>
        <taxon>Bacteria</taxon>
        <taxon>Bacillati</taxon>
        <taxon>Bacillota</taxon>
        <taxon>Clostridia</taxon>
        <taxon>Eubacteriales</taxon>
        <taxon>Clostridiaceae</taxon>
        <taxon>Clostridium</taxon>
    </lineage>
</organism>